<dbReference type="GO" id="GO:0098632">
    <property type="term" value="F:cell-cell adhesion mediator activity"/>
    <property type="evidence" value="ECO:0007669"/>
    <property type="project" value="TreeGrafter"/>
</dbReference>
<feature type="domain" description="Ig-like" evidence="5">
    <location>
        <begin position="21"/>
        <end position="117"/>
    </location>
</feature>
<dbReference type="Pfam" id="PF00041">
    <property type="entry name" value="fn3"/>
    <property type="match status" value="1"/>
</dbReference>
<dbReference type="GO" id="GO:0007411">
    <property type="term" value="P:axon guidance"/>
    <property type="evidence" value="ECO:0007669"/>
    <property type="project" value="TreeGrafter"/>
</dbReference>
<evidence type="ECO:0000313" key="9">
    <source>
        <dbReference type="WBParaSite" id="ASIM_0001319901-mRNA-1"/>
    </source>
</evidence>
<dbReference type="InterPro" id="IPR036179">
    <property type="entry name" value="Ig-like_dom_sf"/>
</dbReference>
<evidence type="ECO:0000313" key="8">
    <source>
        <dbReference type="Proteomes" id="UP000267096"/>
    </source>
</evidence>
<keyword evidence="8" id="KW-1185">Reference proteome</keyword>
<gene>
    <name evidence="7" type="ORF">ASIM_LOCUS12665</name>
</gene>
<dbReference type="CDD" id="cd00096">
    <property type="entry name" value="Ig"/>
    <property type="match status" value="1"/>
</dbReference>
<feature type="domain" description="Ig-like" evidence="5">
    <location>
        <begin position="304"/>
        <end position="452"/>
    </location>
</feature>
<dbReference type="SMART" id="SM00060">
    <property type="entry name" value="FN3"/>
    <property type="match status" value="2"/>
</dbReference>
<dbReference type="SUPFAM" id="SSF48726">
    <property type="entry name" value="Immunoglobulin"/>
    <property type="match status" value="4"/>
</dbReference>
<dbReference type="InterPro" id="IPR013783">
    <property type="entry name" value="Ig-like_fold"/>
</dbReference>
<evidence type="ECO:0000259" key="6">
    <source>
        <dbReference type="PROSITE" id="PS50853"/>
    </source>
</evidence>
<feature type="compositionally biased region" description="Acidic residues" evidence="3">
    <location>
        <begin position="365"/>
        <end position="383"/>
    </location>
</feature>
<reference evidence="7 8" key="2">
    <citation type="submission" date="2018-11" db="EMBL/GenBank/DDBJ databases">
        <authorList>
            <consortium name="Pathogen Informatics"/>
        </authorList>
    </citation>
    <scope>NUCLEOTIDE SEQUENCE [LARGE SCALE GENOMIC DNA]</scope>
</reference>
<dbReference type="PANTHER" id="PTHR10075:SF85">
    <property type="entry name" value="NCAM (NEURAL CELL ADHESION MOLECULE) HOMOLOG"/>
    <property type="match status" value="1"/>
</dbReference>
<keyword evidence="1" id="KW-0677">Repeat</keyword>
<evidence type="ECO:0000259" key="5">
    <source>
        <dbReference type="PROSITE" id="PS50835"/>
    </source>
</evidence>
<dbReference type="EMBL" id="UYRR01031227">
    <property type="protein sequence ID" value="VDK47895.1"/>
    <property type="molecule type" value="Genomic_DNA"/>
</dbReference>
<evidence type="ECO:0000256" key="4">
    <source>
        <dbReference type="SAM" id="Phobius"/>
    </source>
</evidence>
<dbReference type="PROSITE" id="PS50835">
    <property type="entry name" value="IG_LIKE"/>
    <property type="match status" value="4"/>
</dbReference>
<keyword evidence="4" id="KW-1133">Transmembrane helix</keyword>
<name>A0A0M3JXV7_ANISI</name>
<organism evidence="9">
    <name type="scientific">Anisakis simplex</name>
    <name type="common">Herring worm</name>
    <dbReference type="NCBI Taxonomy" id="6269"/>
    <lineage>
        <taxon>Eukaryota</taxon>
        <taxon>Metazoa</taxon>
        <taxon>Ecdysozoa</taxon>
        <taxon>Nematoda</taxon>
        <taxon>Chromadorea</taxon>
        <taxon>Rhabditida</taxon>
        <taxon>Spirurina</taxon>
        <taxon>Ascaridomorpha</taxon>
        <taxon>Ascaridoidea</taxon>
        <taxon>Anisakidae</taxon>
        <taxon>Anisakis</taxon>
        <taxon>Anisakis simplex complex</taxon>
    </lineage>
</organism>
<dbReference type="PROSITE" id="PS50853">
    <property type="entry name" value="FN3"/>
    <property type="match status" value="2"/>
</dbReference>
<dbReference type="Gene3D" id="2.60.40.10">
    <property type="entry name" value="Immunoglobulins"/>
    <property type="match status" value="6"/>
</dbReference>
<dbReference type="InterPro" id="IPR003599">
    <property type="entry name" value="Ig_sub"/>
</dbReference>
<dbReference type="GO" id="GO:0030424">
    <property type="term" value="C:axon"/>
    <property type="evidence" value="ECO:0007669"/>
    <property type="project" value="TreeGrafter"/>
</dbReference>
<dbReference type="CDD" id="cd00063">
    <property type="entry name" value="FN3"/>
    <property type="match status" value="2"/>
</dbReference>
<dbReference type="InterPro" id="IPR036116">
    <property type="entry name" value="FN3_sf"/>
</dbReference>
<keyword evidence="4" id="KW-0472">Membrane</keyword>
<dbReference type="InterPro" id="IPR003598">
    <property type="entry name" value="Ig_sub2"/>
</dbReference>
<feature type="domain" description="Fibronectin type-III" evidence="6">
    <location>
        <begin position="554"/>
        <end position="658"/>
    </location>
</feature>
<evidence type="ECO:0000313" key="7">
    <source>
        <dbReference type="EMBL" id="VDK47895.1"/>
    </source>
</evidence>
<feature type="domain" description="Ig-like" evidence="5">
    <location>
        <begin position="208"/>
        <end position="299"/>
    </location>
</feature>
<reference evidence="9" key="1">
    <citation type="submission" date="2017-02" db="UniProtKB">
        <authorList>
            <consortium name="WormBaseParasite"/>
        </authorList>
    </citation>
    <scope>IDENTIFICATION</scope>
</reference>
<dbReference type="GO" id="GO:0070593">
    <property type="term" value="P:dendrite self-avoidance"/>
    <property type="evidence" value="ECO:0007669"/>
    <property type="project" value="TreeGrafter"/>
</dbReference>
<dbReference type="SUPFAM" id="SSF49265">
    <property type="entry name" value="Fibronectin type III"/>
    <property type="match status" value="1"/>
</dbReference>
<dbReference type="PANTHER" id="PTHR10075">
    <property type="entry name" value="BASIGIN RELATED"/>
    <property type="match status" value="1"/>
</dbReference>
<evidence type="ECO:0000256" key="2">
    <source>
        <dbReference type="ARBA" id="ARBA00023319"/>
    </source>
</evidence>
<dbReference type="AlphaFoldDB" id="A0A0M3JXV7"/>
<dbReference type="SMART" id="SM00408">
    <property type="entry name" value="IGc2"/>
    <property type="match status" value="3"/>
</dbReference>
<dbReference type="Pfam" id="PF07679">
    <property type="entry name" value="I-set"/>
    <property type="match status" value="1"/>
</dbReference>
<dbReference type="InterPro" id="IPR003961">
    <property type="entry name" value="FN3_dom"/>
</dbReference>
<dbReference type="GO" id="GO:0005886">
    <property type="term" value="C:plasma membrane"/>
    <property type="evidence" value="ECO:0007669"/>
    <property type="project" value="TreeGrafter"/>
</dbReference>
<evidence type="ECO:0000256" key="1">
    <source>
        <dbReference type="ARBA" id="ARBA00022737"/>
    </source>
</evidence>
<keyword evidence="2" id="KW-0393">Immunoglobulin domain</keyword>
<accession>A0A0M3JXV7</accession>
<dbReference type="Pfam" id="PF13927">
    <property type="entry name" value="Ig_3"/>
    <property type="match status" value="2"/>
</dbReference>
<dbReference type="OrthoDB" id="428111at2759"/>
<dbReference type="WBParaSite" id="ASIM_0001319901-mRNA-1">
    <property type="protein sequence ID" value="ASIM_0001319901-mRNA-1"/>
    <property type="gene ID" value="ASIM_0001319901"/>
</dbReference>
<dbReference type="Proteomes" id="UP000267096">
    <property type="component" value="Unassembled WGS sequence"/>
</dbReference>
<dbReference type="InterPro" id="IPR007110">
    <property type="entry name" value="Ig-like_dom"/>
</dbReference>
<protein>
    <submittedName>
        <fullName evidence="9">Fasciclin-2 (inferred by orthology to a D. melanogaster protein)</fullName>
    </submittedName>
</protein>
<feature type="transmembrane region" description="Helical" evidence="4">
    <location>
        <begin position="774"/>
        <end position="795"/>
    </location>
</feature>
<sequence length="865" mass="95998">MGLENLLKINVVLAWNMHTFPSDEQLLNRKSGENLMVVCSLKGFVFSDSQADVQIEWYKEGRARAIGRMGRVMTLSKGKALSKQLMFVKPAVEDSGLYSCVAKTFDGEVKQKSVNITFISKILFINDIESKVLFENGGSIIIICIKRHIDHLLFGLGGPRGYELRDNNQMLFIPKFESEHDDGEYQCNAAQFASFETLSINVTAYAPPQITVFDGPTAGRAYEGRTAQFQCQAVGKPKPNYKWLRKTDGGKEEEIVATDKYSVDGGLLLVHSLIANDAGVYSCIATNTLDSQRLDFNLSIFRKPKIGKMENVTRERNDVVELRCAFSGDGRIDAKWLHQGVEWSERITTAGNALDVTALASFEAGDSDDSENETYSFDEDDDGVAEHHIEDDDQIIADYGRRKRQDDSRISVRREQNALVLRLEMVGEDDAGVYQCVAENEAGVDRRSTFLAITHEPTITAHSDQQRVLIGSEVMLWCEASAVPDPTWTWNGPNGLIEADGTKTLIHSEASITKLTITSTSGTDYGNYVCSAENGIGSAVRAVIEVVQIFVPDTPTEVNCHAHIYPNFATCKVNGFNKADQGHRPTRYVFYLSRDTEVDSAFDWQKQARNVSMPFSVDAEMRIADLEPKSRYTVRVKALNEAGESALSETDFIETTDPWAPETPQVIHADCLRVCSLAWRPPNDHGSPIHSYRVFIREVLNKHPRELANDMSEIQLSGDERSVELSLLKPLTEYEVRLIAVNDVGNSHPFTTVLKTPEYSLSDEYKMNTSSTRLIVLAGFVLLFVLMVIDVICFAMNRCGLIACFCINCLGRNIHSTKGKGVEQNTKSSESNRLLNDGKLESGVLSRDEGKVADGGGTGPQSTSV</sequence>
<feature type="domain" description="Fibronectin type-III" evidence="6">
    <location>
        <begin position="660"/>
        <end position="760"/>
    </location>
</feature>
<proteinExistence type="predicted"/>
<dbReference type="SMART" id="SM00409">
    <property type="entry name" value="IG"/>
    <property type="match status" value="5"/>
</dbReference>
<keyword evidence="4" id="KW-0812">Transmembrane</keyword>
<evidence type="ECO:0000256" key="3">
    <source>
        <dbReference type="SAM" id="MobiDB-lite"/>
    </source>
</evidence>
<feature type="region of interest" description="Disordered" evidence="3">
    <location>
        <begin position="365"/>
        <end position="388"/>
    </location>
</feature>
<dbReference type="InterPro" id="IPR013098">
    <property type="entry name" value="Ig_I-set"/>
</dbReference>
<feature type="domain" description="Ig-like" evidence="5">
    <location>
        <begin position="457"/>
        <end position="548"/>
    </location>
</feature>
<dbReference type="GO" id="GO:0007156">
    <property type="term" value="P:homophilic cell adhesion via plasma membrane adhesion molecules"/>
    <property type="evidence" value="ECO:0007669"/>
    <property type="project" value="TreeGrafter"/>
</dbReference>